<evidence type="ECO:0000313" key="3">
    <source>
        <dbReference type="Proteomes" id="UP000244930"/>
    </source>
</evidence>
<dbReference type="SUPFAM" id="SSF109604">
    <property type="entry name" value="HD-domain/PDEase-like"/>
    <property type="match status" value="1"/>
</dbReference>
<dbReference type="InterPro" id="IPR052340">
    <property type="entry name" value="RNase_Y/CdgJ"/>
</dbReference>
<dbReference type="KEGG" id="acom:CEW83_10375"/>
<dbReference type="Gene3D" id="1.10.3210.10">
    <property type="entry name" value="Hypothetical protein af1432"/>
    <property type="match status" value="1"/>
</dbReference>
<evidence type="ECO:0000259" key="1">
    <source>
        <dbReference type="PROSITE" id="PS51833"/>
    </source>
</evidence>
<dbReference type="InterPro" id="IPR013976">
    <property type="entry name" value="HDOD"/>
</dbReference>
<name>A0A2U8GQ13_9RHOO</name>
<dbReference type="PANTHER" id="PTHR33525:SF3">
    <property type="entry name" value="RIBONUCLEASE Y"/>
    <property type="match status" value="1"/>
</dbReference>
<organism evidence="2 3">
    <name type="scientific">Parazoarcus communis</name>
    <dbReference type="NCBI Taxonomy" id="41977"/>
    <lineage>
        <taxon>Bacteria</taxon>
        <taxon>Pseudomonadati</taxon>
        <taxon>Pseudomonadota</taxon>
        <taxon>Betaproteobacteria</taxon>
        <taxon>Rhodocyclales</taxon>
        <taxon>Zoogloeaceae</taxon>
        <taxon>Parazoarcus</taxon>
    </lineage>
</organism>
<dbReference type="GO" id="GO:0016301">
    <property type="term" value="F:kinase activity"/>
    <property type="evidence" value="ECO:0007669"/>
    <property type="project" value="UniProtKB-KW"/>
</dbReference>
<dbReference type="Pfam" id="PF08668">
    <property type="entry name" value="HDOD"/>
    <property type="match status" value="1"/>
</dbReference>
<gene>
    <name evidence="2" type="ORF">CEW83_10375</name>
</gene>
<keyword evidence="2" id="KW-0808">Transferase</keyword>
<dbReference type="EMBL" id="CP022187">
    <property type="protein sequence ID" value="AWI75570.1"/>
    <property type="molecule type" value="Genomic_DNA"/>
</dbReference>
<reference evidence="2 3" key="1">
    <citation type="submission" date="2017-06" db="EMBL/GenBank/DDBJ databases">
        <title>Azoarcus.</title>
        <authorList>
            <person name="Woo J.-H."/>
            <person name="Kim H.-S."/>
        </authorList>
    </citation>
    <scope>NUCLEOTIDE SEQUENCE [LARGE SCALE GENOMIC DNA]</scope>
    <source>
        <strain evidence="2 3">TSPY31</strain>
    </source>
</reference>
<evidence type="ECO:0000313" key="2">
    <source>
        <dbReference type="EMBL" id="AWI75570.1"/>
    </source>
</evidence>
<feature type="domain" description="HDOD" evidence="1">
    <location>
        <begin position="23"/>
        <end position="222"/>
    </location>
</feature>
<dbReference type="Proteomes" id="UP000244930">
    <property type="component" value="Chromosome"/>
</dbReference>
<dbReference type="RefSeq" id="WP_108949276.1">
    <property type="nucleotide sequence ID" value="NZ_CP022187.1"/>
</dbReference>
<proteinExistence type="predicted"/>
<accession>A0A2U8GQ13</accession>
<dbReference type="AlphaFoldDB" id="A0A2U8GQ13"/>
<protein>
    <submittedName>
        <fullName evidence="2">Histidine kinase</fullName>
    </submittedName>
</protein>
<dbReference type="PROSITE" id="PS51833">
    <property type="entry name" value="HDOD"/>
    <property type="match status" value="1"/>
</dbReference>
<dbReference type="PANTHER" id="PTHR33525">
    <property type="match status" value="1"/>
</dbReference>
<keyword evidence="2" id="KW-0418">Kinase</keyword>
<keyword evidence="3" id="KW-1185">Reference proteome</keyword>
<sequence length="285" mass="32142">MAFLTHALPAVDDYVEFFSHQQLPVLRHTVREFDAMREEIDSVSGKRVASVVLGDPLMTMKLLSHLEQHRRRSQNHDITTIDRAIIMMGITPFFETFRELTTVEETLSAHPKALIGVLKVIGRARKAAKLARDWAVIRHDLDVDEITVAALLRQATDIVCWIFAPTLTQQAYALQEADHTLRSSDAQRQVFGVSARDIQLALVHAWKMPELLIHLLDESRSDHPRVRTITLAADVTRHLAHGWEDDALPDDIADICALLHIAPDALLRRLNAPDSAFSRFLPPDA</sequence>